<sequence>MTVTQLTSVATTYQERAAAWLQDFENALTKPDPGALHELFADDSHWRDIAAFTWDVVQFSGLDRVATELQRSAAAVVPVNFALDADRPAPGVSRFNDHEVVEAFFTFETQFGRCAGLAYFVEEDARASHGLRAYVLSTVLRSLHNVVEKHTGEPDPGYGFTPEWPGQTWTQYRARQVAYEDREPEVLVVGGGQAGICTAALLDNLGVDTLVIDKFERAGDSWRTRYEALNLHSPTTLSDFPFIPYPKTFPKYLPRDKHADWVEAYVKLLDLNYWTSSTFVDAVYDDSTQRWTARIERGDGSMRVLRPAHIVMSVGGSGGRPLMPAMKGIDTFRGTVVHSSQFTSGRDYRSSKALVVGVGTSAHDIALDLYRHGADVAMLQRGPITVVSLEEANTVYGSYMTDMDQSEADHRYYAGYVYPLMVEASKRNAQRNLEVDAELLEGLANAGMKLDIGEDETGWQMKFARYAGGYYLNVGASDVVVEGGISVMQYEHVDGFVPEGVALDDGTVREFDLVVMATGYEGLEVEVERYFGTDVAERVGPVGRLGPDGERRNFCKPTPQEHLWFTFGGIVEGRRSASWMALMIKAQLDGLVPALHRSEDGKLIGREETSTNTFMRIGDA</sequence>
<accession>A0ACC6TKN8</accession>
<evidence type="ECO:0000313" key="2">
    <source>
        <dbReference type="Proteomes" id="UP001549207"/>
    </source>
</evidence>
<name>A0ACC6TKN8_9MICC</name>
<dbReference type="Proteomes" id="UP001549207">
    <property type="component" value="Unassembled WGS sequence"/>
</dbReference>
<proteinExistence type="predicted"/>
<evidence type="ECO:0000313" key="1">
    <source>
        <dbReference type="EMBL" id="MET3774235.1"/>
    </source>
</evidence>
<reference evidence="1" key="1">
    <citation type="submission" date="2024-06" db="EMBL/GenBank/DDBJ databases">
        <title>Genomic Encyclopedia of Type Strains, Phase IV (KMG-IV): sequencing the most valuable type-strain genomes for metagenomic binning, comparative biology and taxonomic classification.</title>
        <authorList>
            <person name="Goeker M."/>
        </authorList>
    </citation>
    <scope>NUCLEOTIDE SEQUENCE</scope>
    <source>
        <strain evidence="1">SJCon</strain>
    </source>
</reference>
<dbReference type="EMBL" id="JBEPNJ010000024">
    <property type="protein sequence ID" value="MET3774235.1"/>
    <property type="molecule type" value="Genomic_DNA"/>
</dbReference>
<keyword evidence="2" id="KW-1185">Reference proteome</keyword>
<organism evidence="1 2">
    <name type="scientific">Arthrobacter nitrophenolicus</name>
    <dbReference type="NCBI Taxonomy" id="683150"/>
    <lineage>
        <taxon>Bacteria</taxon>
        <taxon>Bacillati</taxon>
        <taxon>Actinomycetota</taxon>
        <taxon>Actinomycetes</taxon>
        <taxon>Micrococcales</taxon>
        <taxon>Micrococcaceae</taxon>
        <taxon>Arthrobacter</taxon>
    </lineage>
</organism>
<protein>
    <submittedName>
        <fullName evidence="1">Flavoprotein involved in K+ transport</fullName>
    </submittedName>
</protein>
<gene>
    <name evidence="1" type="ORF">ABIC98_003908</name>
</gene>
<comment type="caution">
    <text evidence="1">The sequence shown here is derived from an EMBL/GenBank/DDBJ whole genome shotgun (WGS) entry which is preliminary data.</text>
</comment>